<evidence type="ECO:0000256" key="1">
    <source>
        <dbReference type="SAM" id="Coils"/>
    </source>
</evidence>
<dbReference type="AlphaFoldDB" id="A0A8D4VMV1"/>
<dbReference type="Proteomes" id="UP000824988">
    <property type="component" value="Chromosome"/>
</dbReference>
<keyword evidence="3" id="KW-1133">Transmembrane helix</keyword>
<feature type="coiled-coil region" evidence="1">
    <location>
        <begin position="178"/>
        <end position="206"/>
    </location>
</feature>
<sequence length="815" mass="91470">MMFFTTFIALAAAIALLVFRHKSKSHQDRLIASLILYFLIGAACLIVASEPLLLHWPPALQLGAFVFLAVYLLYRVFTASFWGEIVFQALLVLLLFVGGYLYSATQIPYGDRPFAALSQNQPRPLAEKDVQKAWILGLPLSAANAPGNATEANPAATPAPPAKSGATRDVRWDELWPLMQKDSRIREVLQNLREKQERDLSEVRAQLNATSVSSTNMRRHALERGNVEDLLKENAISQARYKTLLETWSLLDTDETAFRERQAEERLHALLGLLEDGKVDESHKVEFIDFMVGHYGNDIRLVKPLIDIYDGLDEEYPRQKRLNRQFLDLYLAKREAVLRGFQRIGQPALQPLLDYRKKILPVISYSQARLDAFLEAAFGVRVRTLYGVAPAKSVADFLNRDKYPPLQKLSGASFEQEYVRHGLRKLSAENQPPAAGEPLMGLSAEIYRDIVEVLGQRYSERTDALLIDPDPAVRANAAWRLAELKNPYTLPLVFELMRDQSPEVRRLAAIAVGNFAIRDTQGSSDPKFTEIVRMLQNYRSNSDAFGRAWAVTALANVGDKQKALYIIDLVLNDGTASNSIVGDAAPSWRDEEEKAAVQGLVDTLKQTPEELSVKTQALGALLAIESPEALDVLLHYLDHVYAVHHARPSLWRYIVPHLTLPQEAENVEDVVMYLAQTQGPHTHKRQLKALNLFLRNAYENYRSGEFFQALNFLRAFDAAEYQDYIAHTGEQIRIMRGVEYLRATLPFWLAFWPISLLALLFIGYVALPALNLEPPAAGQPRSPNRRANPAAHGHNAKTAPPPAIVPIKISSTQGH</sequence>
<evidence type="ECO:0000256" key="2">
    <source>
        <dbReference type="SAM" id="MobiDB-lite"/>
    </source>
</evidence>
<dbReference type="InterPro" id="IPR021133">
    <property type="entry name" value="HEAT_type_2"/>
</dbReference>
<feature type="region of interest" description="Disordered" evidence="2">
    <location>
        <begin position="147"/>
        <end position="167"/>
    </location>
</feature>
<dbReference type="Pfam" id="PF13646">
    <property type="entry name" value="HEAT_2"/>
    <property type="match status" value="1"/>
</dbReference>
<name>A0A8D4VMV1_9GAMM</name>
<keyword evidence="5" id="KW-1185">Reference proteome</keyword>
<protein>
    <recommendedName>
        <fullName evidence="6">HEAT repeat domain-containing protein</fullName>
    </recommendedName>
</protein>
<feature type="transmembrane region" description="Helical" evidence="3">
    <location>
        <begin position="745"/>
        <end position="767"/>
    </location>
</feature>
<feature type="compositionally biased region" description="Low complexity" evidence="2">
    <location>
        <begin position="147"/>
        <end position="156"/>
    </location>
</feature>
<evidence type="ECO:0000256" key="3">
    <source>
        <dbReference type="SAM" id="Phobius"/>
    </source>
</evidence>
<accession>A0A8D4VMV1</accession>
<keyword evidence="3" id="KW-0812">Transmembrane</keyword>
<dbReference type="RefSeq" id="WP_221047863.1">
    <property type="nucleotide sequence ID" value="NZ_AP019782.1"/>
</dbReference>
<evidence type="ECO:0000313" key="5">
    <source>
        <dbReference type="Proteomes" id="UP000824988"/>
    </source>
</evidence>
<evidence type="ECO:0000313" key="4">
    <source>
        <dbReference type="EMBL" id="BBL69462.1"/>
    </source>
</evidence>
<feature type="transmembrane region" description="Helical" evidence="3">
    <location>
        <begin position="30"/>
        <end position="48"/>
    </location>
</feature>
<reference evidence="4" key="1">
    <citation type="submission" date="2019-06" db="EMBL/GenBank/DDBJ databases">
        <title>Complete genome sequence of Methylogaea oryzae strain JCM16910.</title>
        <authorList>
            <person name="Asakawa S."/>
        </authorList>
    </citation>
    <scope>NUCLEOTIDE SEQUENCE</scope>
    <source>
        <strain evidence="4">E10</strain>
    </source>
</reference>
<gene>
    <name evidence="4" type="ORF">MoryE10_00680</name>
</gene>
<evidence type="ECO:0008006" key="6">
    <source>
        <dbReference type="Google" id="ProtNLM"/>
    </source>
</evidence>
<dbReference type="EMBL" id="AP019782">
    <property type="protein sequence ID" value="BBL69462.1"/>
    <property type="molecule type" value="Genomic_DNA"/>
</dbReference>
<feature type="region of interest" description="Disordered" evidence="2">
    <location>
        <begin position="776"/>
        <end position="815"/>
    </location>
</feature>
<dbReference type="KEGG" id="moz:MoryE10_00680"/>
<keyword evidence="1" id="KW-0175">Coiled coil</keyword>
<proteinExistence type="predicted"/>
<feature type="transmembrane region" description="Helical" evidence="3">
    <location>
        <begin position="85"/>
        <end position="102"/>
    </location>
</feature>
<dbReference type="PROSITE" id="PS50077">
    <property type="entry name" value="HEAT_REPEAT"/>
    <property type="match status" value="1"/>
</dbReference>
<keyword evidence="3" id="KW-0472">Membrane</keyword>
<feature type="transmembrane region" description="Helical" evidence="3">
    <location>
        <begin position="60"/>
        <end position="79"/>
    </location>
</feature>
<organism evidence="4 5">
    <name type="scientific">Methylogaea oryzae</name>
    <dbReference type="NCBI Taxonomy" id="1295382"/>
    <lineage>
        <taxon>Bacteria</taxon>
        <taxon>Pseudomonadati</taxon>
        <taxon>Pseudomonadota</taxon>
        <taxon>Gammaproteobacteria</taxon>
        <taxon>Methylococcales</taxon>
        <taxon>Methylococcaceae</taxon>
        <taxon>Methylogaea</taxon>
    </lineage>
</organism>